<comment type="caution">
    <text evidence="1">The sequence shown here is derived from an EMBL/GenBank/DDBJ whole genome shotgun (WGS) entry which is preliminary data.</text>
</comment>
<dbReference type="EMBL" id="CM056783">
    <property type="protein sequence ID" value="KAJ8726879.1"/>
    <property type="molecule type" value="Genomic_DNA"/>
</dbReference>
<gene>
    <name evidence="1" type="ORF">PYW08_015276</name>
</gene>
<protein>
    <submittedName>
        <fullName evidence="1">Uncharacterized protein</fullName>
    </submittedName>
</protein>
<accession>A0ACC2QV61</accession>
<evidence type="ECO:0000313" key="2">
    <source>
        <dbReference type="Proteomes" id="UP001231649"/>
    </source>
</evidence>
<evidence type="ECO:0000313" key="1">
    <source>
        <dbReference type="EMBL" id="KAJ8726879.1"/>
    </source>
</evidence>
<dbReference type="Proteomes" id="UP001231649">
    <property type="component" value="Chromosome 7"/>
</dbReference>
<organism evidence="1 2">
    <name type="scientific">Mythimna loreyi</name>
    <dbReference type="NCBI Taxonomy" id="667449"/>
    <lineage>
        <taxon>Eukaryota</taxon>
        <taxon>Metazoa</taxon>
        <taxon>Ecdysozoa</taxon>
        <taxon>Arthropoda</taxon>
        <taxon>Hexapoda</taxon>
        <taxon>Insecta</taxon>
        <taxon>Pterygota</taxon>
        <taxon>Neoptera</taxon>
        <taxon>Endopterygota</taxon>
        <taxon>Lepidoptera</taxon>
        <taxon>Glossata</taxon>
        <taxon>Ditrysia</taxon>
        <taxon>Noctuoidea</taxon>
        <taxon>Noctuidae</taxon>
        <taxon>Noctuinae</taxon>
        <taxon>Hadenini</taxon>
        <taxon>Mythimna</taxon>
    </lineage>
</organism>
<proteinExistence type="predicted"/>
<keyword evidence="2" id="KW-1185">Reference proteome</keyword>
<reference evidence="1" key="1">
    <citation type="submission" date="2023-03" db="EMBL/GenBank/DDBJ databases">
        <title>Chromosome-level genomes of two armyworms, Mythimna separata and Mythimna loreyi, provide insights into the biosynthesis and reception of sex pheromones.</title>
        <authorList>
            <person name="Zhao H."/>
        </authorList>
    </citation>
    <scope>NUCLEOTIDE SEQUENCE</scope>
    <source>
        <strain evidence="1">BeijingLab</strain>
    </source>
</reference>
<sequence>MSGIPVGARPFPVTCPSCKASIVTTVESKTTIKTHLMAALLCSCLCGLLCTLVPESTTLVLHLIIKPSFEVSDSVLGFSKFFFILRFKRKHNGAQS</sequence>
<name>A0ACC2QV61_9NEOP</name>